<dbReference type="AlphaFoldDB" id="A0A7S0RHA5"/>
<name>A0A7S0RHA5_9CHLO</name>
<feature type="compositionally biased region" description="Polar residues" evidence="1">
    <location>
        <begin position="604"/>
        <end position="614"/>
    </location>
</feature>
<feature type="compositionally biased region" description="Gly residues" evidence="1">
    <location>
        <begin position="650"/>
        <end position="667"/>
    </location>
</feature>
<proteinExistence type="predicted"/>
<feature type="compositionally biased region" description="Low complexity" evidence="1">
    <location>
        <begin position="668"/>
        <end position="677"/>
    </location>
</feature>
<feature type="region of interest" description="Disordered" evidence="1">
    <location>
        <begin position="422"/>
        <end position="575"/>
    </location>
</feature>
<accession>A0A7S0RHA5</accession>
<feature type="compositionally biased region" description="Gly residues" evidence="1">
    <location>
        <begin position="684"/>
        <end position="693"/>
    </location>
</feature>
<protein>
    <recommendedName>
        <fullName evidence="2">Right handed beta helix domain-containing protein</fullName>
    </recommendedName>
</protein>
<feature type="compositionally biased region" description="Polar residues" evidence="1">
    <location>
        <begin position="625"/>
        <end position="635"/>
    </location>
</feature>
<reference evidence="3" key="1">
    <citation type="submission" date="2021-01" db="EMBL/GenBank/DDBJ databases">
        <authorList>
            <person name="Corre E."/>
            <person name="Pelletier E."/>
            <person name="Niang G."/>
            <person name="Scheremetjew M."/>
            <person name="Finn R."/>
            <person name="Kale V."/>
            <person name="Holt S."/>
            <person name="Cochrane G."/>
            <person name="Meng A."/>
            <person name="Brown T."/>
            <person name="Cohen L."/>
        </authorList>
    </citation>
    <scope>NUCLEOTIDE SEQUENCE</scope>
    <source>
        <strain evidence="3">SAG 11-49</strain>
    </source>
</reference>
<feature type="compositionally biased region" description="Low complexity" evidence="1">
    <location>
        <begin position="474"/>
        <end position="497"/>
    </location>
</feature>
<dbReference type="Pfam" id="PF13229">
    <property type="entry name" value="Beta_helix"/>
    <property type="match status" value="1"/>
</dbReference>
<feature type="compositionally biased region" description="Low complexity" evidence="1">
    <location>
        <begin position="558"/>
        <end position="575"/>
    </location>
</feature>
<evidence type="ECO:0000313" key="3">
    <source>
        <dbReference type="EMBL" id="CAD8677730.1"/>
    </source>
</evidence>
<feature type="compositionally biased region" description="Basic residues" evidence="1">
    <location>
        <begin position="695"/>
        <end position="718"/>
    </location>
</feature>
<dbReference type="SUPFAM" id="SSF51126">
    <property type="entry name" value="Pectin lyase-like"/>
    <property type="match status" value="1"/>
</dbReference>
<evidence type="ECO:0000256" key="1">
    <source>
        <dbReference type="SAM" id="MobiDB-lite"/>
    </source>
</evidence>
<dbReference type="InterPro" id="IPR039448">
    <property type="entry name" value="Beta_helix"/>
</dbReference>
<feature type="region of interest" description="Disordered" evidence="1">
    <location>
        <begin position="599"/>
        <end position="718"/>
    </location>
</feature>
<feature type="compositionally biased region" description="Basic and acidic residues" evidence="1">
    <location>
        <begin position="437"/>
        <end position="447"/>
    </location>
</feature>
<dbReference type="EMBL" id="HBFB01014405">
    <property type="protein sequence ID" value="CAD8677730.1"/>
    <property type="molecule type" value="Transcribed_RNA"/>
</dbReference>
<dbReference type="Gene3D" id="2.160.20.10">
    <property type="entry name" value="Single-stranded right-handed beta-helix, Pectin lyase-like"/>
    <property type="match status" value="1"/>
</dbReference>
<sequence length="718" mass="70506">MAAVATRSFLGPMQGNPEHQASPTKLTLADLLTLGHLAAVVGTPEGGPLTIDLGGRSKVLAPILPPTTGNVQPLIVIRRPGLTICNGCLKLPVGVCIQVDTGPDQAPVSLYNLTIRGPGAPGSDSALLSAVHGSQLLMTDCAVESGPEAAAQCSGIYVSGEGSRAELRQCTVSGCGGDGVHVAGAGASLIAEDCSSGSNSGSGWRASMGADLQLGPACIARANKLHGVIATDEDTRMTTGAGCRAENNQSAGWCCTRGAAMVTGERTMSSGNVQGFMVVVPGSVLTVGAHSVADSNAAAGYTSGQGGALVVGDHCAARHCGAGFSGSDRNARLDLGAHCAAEDNTNGIAAGPRAYINTGPGCSATGNKIHGVVVSGFDARVNLGEGFRMAGNGKNVFCGKRGFLNTPGLICEDEGTEAEAAKQAAAARASGGGGGRKGSDKKGDRSEGSAASSPKHKPGRAQVPGDTPGGGAGKAAKPLSRSSSKASSVGDSSRASSTDGTMGGAHESAGDWLDRASAGCGSKAKKGKQAKGVPPVPLPAAPGQLKKQPAGSSSKQQAAAPHSSGGSASSQGMGSWAGDAAAALLQPLSLSLAHSLPTAESLGSGFSSAPNSPRASDFGGHVLTQLASSAPTRSGISEPGGSKGASWSGIVGGASAGGSSSLGGGQQQQGSSVAVGSHWMTPPGGSGGGGGGHLSARHAGVHVHSHKPHHNHKRWGKK</sequence>
<dbReference type="InterPro" id="IPR012334">
    <property type="entry name" value="Pectin_lyas_fold"/>
</dbReference>
<feature type="region of interest" description="Disordered" evidence="1">
    <location>
        <begin position="1"/>
        <end position="21"/>
    </location>
</feature>
<feature type="domain" description="Right handed beta helix" evidence="2">
    <location>
        <begin position="110"/>
        <end position="260"/>
    </location>
</feature>
<organism evidence="3">
    <name type="scientific">Chlamydomonas leiostraca</name>
    <dbReference type="NCBI Taxonomy" id="1034604"/>
    <lineage>
        <taxon>Eukaryota</taxon>
        <taxon>Viridiplantae</taxon>
        <taxon>Chlorophyta</taxon>
        <taxon>core chlorophytes</taxon>
        <taxon>Chlorophyceae</taxon>
        <taxon>CS clade</taxon>
        <taxon>Chlamydomonadales</taxon>
        <taxon>Chlamydomonadaceae</taxon>
        <taxon>Chlamydomonas</taxon>
    </lineage>
</organism>
<gene>
    <name evidence="3" type="ORF">CLEI1391_LOCUS8143</name>
</gene>
<evidence type="ECO:0000259" key="2">
    <source>
        <dbReference type="Pfam" id="PF13229"/>
    </source>
</evidence>
<dbReference type="InterPro" id="IPR011050">
    <property type="entry name" value="Pectin_lyase_fold/virulence"/>
</dbReference>